<evidence type="ECO:0000313" key="3">
    <source>
        <dbReference type="EMBL" id="TYK16413.1"/>
    </source>
</evidence>
<evidence type="ECO:0000256" key="1">
    <source>
        <dbReference type="SAM" id="MobiDB-lite"/>
    </source>
</evidence>
<dbReference type="Pfam" id="PF02992">
    <property type="entry name" value="Transposase_21"/>
    <property type="match status" value="1"/>
</dbReference>
<gene>
    <name evidence="3" type="ORF">E5676_scaffold21G002080</name>
</gene>
<feature type="domain" description="DUF4218" evidence="2">
    <location>
        <begin position="180"/>
        <end position="235"/>
    </location>
</feature>
<proteinExistence type="predicted"/>
<organism evidence="3 4">
    <name type="scientific">Cucumis melo var. makuwa</name>
    <name type="common">Oriental melon</name>
    <dbReference type="NCBI Taxonomy" id="1194695"/>
    <lineage>
        <taxon>Eukaryota</taxon>
        <taxon>Viridiplantae</taxon>
        <taxon>Streptophyta</taxon>
        <taxon>Embryophyta</taxon>
        <taxon>Tracheophyta</taxon>
        <taxon>Spermatophyta</taxon>
        <taxon>Magnoliopsida</taxon>
        <taxon>eudicotyledons</taxon>
        <taxon>Gunneridae</taxon>
        <taxon>Pentapetalae</taxon>
        <taxon>rosids</taxon>
        <taxon>fabids</taxon>
        <taxon>Cucurbitales</taxon>
        <taxon>Cucurbitaceae</taxon>
        <taxon>Benincaseae</taxon>
        <taxon>Cucumis</taxon>
    </lineage>
</organism>
<name>A0A5D3CX02_CUCMM</name>
<sequence>MFGMLNDLQAPIEQEEETEDCHLEDEIPMNVGEGSTDMRWYRDKRVETDDVLRHLADVEGWKYFDSEYPDFASDSRNVRLGLASNEFNLFGQFFQLYAILLWMINDFSTCDDLLGWSIKRYQACPMCMGDRSSFGIRGRISFMGHRRYLSENHVWRRSRLHNGQVERRALLVVMNEYEIWMYLIERSLRTLKQYVRNKARPEGSIAEEYVMNESNTFCSCYLSGIETQFTRDERNDDTIVEDELLELRESANLFDDFFSLAMEPSFDVRCYNGCIVGDLRFHTSKLDSRRTTQNSGVMIIGESDASGSGDNNFYGVLDEVLHVQYPLRRNVWQFKCRWYDTDLNKSQRTHVELGYKSLNSSRFWTDVDSTIVERPIVRHVTNEFIDDVDEHLSHANIMSYQRNNFLETDTMFLEFEDDLDNLAGGSSFVGDNADESSSQPLATPTPKRRTQSRLLELERHFAINGRIPMTIAPGAEKSILPHVVRFNQAIGMCVRKTFSVRCLKWADDQAMNKFVEHQMLTTFKEFRTDCHRHFKKYSYPTEARANPPNILVGCHED</sequence>
<feature type="region of interest" description="Disordered" evidence="1">
    <location>
        <begin position="429"/>
        <end position="449"/>
    </location>
</feature>
<comment type="caution">
    <text evidence="3">The sequence shown here is derived from an EMBL/GenBank/DDBJ whole genome shotgun (WGS) entry which is preliminary data.</text>
</comment>
<accession>A0A5D3CX02</accession>
<dbReference type="Proteomes" id="UP000321947">
    <property type="component" value="Unassembled WGS sequence"/>
</dbReference>
<evidence type="ECO:0000313" key="4">
    <source>
        <dbReference type="Proteomes" id="UP000321947"/>
    </source>
</evidence>
<dbReference type="Pfam" id="PF13960">
    <property type="entry name" value="DUF4218"/>
    <property type="match status" value="1"/>
</dbReference>
<dbReference type="PANTHER" id="PTHR48258">
    <property type="entry name" value="DUF4218 DOMAIN-CONTAINING PROTEIN-RELATED"/>
    <property type="match status" value="1"/>
</dbReference>
<evidence type="ECO:0000259" key="2">
    <source>
        <dbReference type="Pfam" id="PF13960"/>
    </source>
</evidence>
<protein>
    <submittedName>
        <fullName evidence="3">CACTA en-spm transposon protein</fullName>
    </submittedName>
</protein>
<dbReference type="EMBL" id="SSTD01008307">
    <property type="protein sequence ID" value="TYK16413.1"/>
    <property type="molecule type" value="Genomic_DNA"/>
</dbReference>
<dbReference type="InterPro" id="IPR025452">
    <property type="entry name" value="DUF4218"/>
</dbReference>
<dbReference type="InterPro" id="IPR004242">
    <property type="entry name" value="Transposase_21"/>
</dbReference>
<reference evidence="3 4" key="1">
    <citation type="submission" date="2019-08" db="EMBL/GenBank/DDBJ databases">
        <title>Draft genome sequences of two oriental melons (Cucumis melo L. var makuwa).</title>
        <authorList>
            <person name="Kwon S.-Y."/>
        </authorList>
    </citation>
    <scope>NUCLEOTIDE SEQUENCE [LARGE SCALE GENOMIC DNA]</scope>
    <source>
        <strain evidence="4">cv. Chang Bougi</strain>
        <tissue evidence="3">Leaf</tissue>
    </source>
</reference>
<dbReference type="AlphaFoldDB" id="A0A5D3CX02"/>